<name>G7YJ59_CLOSI</name>
<reference key="2">
    <citation type="submission" date="2011-10" db="EMBL/GenBank/DDBJ databases">
        <title>The genome and transcriptome sequence of Clonorchis sinensis provide insights into the carcinogenic liver fluke.</title>
        <authorList>
            <person name="Wang X."/>
            <person name="Huang Y."/>
            <person name="Chen W."/>
            <person name="Liu H."/>
            <person name="Guo L."/>
            <person name="Chen Y."/>
            <person name="Luo F."/>
            <person name="Zhou W."/>
            <person name="Sun J."/>
            <person name="Mao Q."/>
            <person name="Liang P."/>
            <person name="Zhou C."/>
            <person name="Tian Y."/>
            <person name="Men J."/>
            <person name="Lv X."/>
            <person name="Huang L."/>
            <person name="Zhou J."/>
            <person name="Hu Y."/>
            <person name="Li R."/>
            <person name="Zhang F."/>
            <person name="Lei H."/>
            <person name="Li X."/>
            <person name="Hu X."/>
            <person name="Liang C."/>
            <person name="Xu J."/>
            <person name="Wu Z."/>
            <person name="Yu X."/>
        </authorList>
    </citation>
    <scope>NUCLEOTIDE SEQUENCE</scope>
    <source>
        <strain>Henan</strain>
    </source>
</reference>
<protein>
    <submittedName>
        <fullName evidence="1">Uncharacterized protein</fullName>
    </submittedName>
</protein>
<evidence type="ECO:0000313" key="2">
    <source>
        <dbReference type="Proteomes" id="UP000008909"/>
    </source>
</evidence>
<gene>
    <name evidence="1" type="ORF">CLF_109284</name>
</gene>
<organism evidence="1 2">
    <name type="scientific">Clonorchis sinensis</name>
    <name type="common">Chinese liver fluke</name>
    <dbReference type="NCBI Taxonomy" id="79923"/>
    <lineage>
        <taxon>Eukaryota</taxon>
        <taxon>Metazoa</taxon>
        <taxon>Spiralia</taxon>
        <taxon>Lophotrochozoa</taxon>
        <taxon>Platyhelminthes</taxon>
        <taxon>Trematoda</taxon>
        <taxon>Digenea</taxon>
        <taxon>Opisthorchiida</taxon>
        <taxon>Opisthorchiata</taxon>
        <taxon>Opisthorchiidae</taxon>
        <taxon>Clonorchis</taxon>
    </lineage>
</organism>
<sequence>MLDPMDVQRTNADYRRRLIKDCCADSKERHLSKQMKSLNNPIGSYKYASNFPCMGFQRPYRYTIDYLKCLNEFTQSYAGYNTLKPENAVRTRFSAAYPHSLRCFSVYFDMKSKTVTNPPKCRKHENRDTARISNLNGSSRDAKVAFCMRTFGSYFLTIDMRYFGESILKEEKYWTVVSLFVELISSAYPSGFNSRHPTCEASMLPLLLKHALEILDLRHLNKSRIKSPNNKMYNRLHFKSDHLATVVKYDWGMPLFVSSNRRSESPTSNEVLSQLNPPDASASPVVHQCVCTGEPDCDLFKHALELAPRYLSRWKQGSIQLRGYDLVLKSCAKTRPRIFVFSEMLSYGLVKCLGGN</sequence>
<reference evidence="1" key="1">
    <citation type="journal article" date="2011" name="Genome Biol.">
        <title>The draft genome of the carcinogenic human liver fluke Clonorchis sinensis.</title>
        <authorList>
            <person name="Wang X."/>
            <person name="Chen W."/>
            <person name="Huang Y."/>
            <person name="Sun J."/>
            <person name="Men J."/>
            <person name="Liu H."/>
            <person name="Luo F."/>
            <person name="Guo L."/>
            <person name="Lv X."/>
            <person name="Deng C."/>
            <person name="Zhou C."/>
            <person name="Fan Y."/>
            <person name="Li X."/>
            <person name="Huang L."/>
            <person name="Hu Y."/>
            <person name="Liang C."/>
            <person name="Hu X."/>
            <person name="Xu J."/>
            <person name="Yu X."/>
        </authorList>
    </citation>
    <scope>NUCLEOTIDE SEQUENCE [LARGE SCALE GENOMIC DNA]</scope>
    <source>
        <strain evidence="1">Henan</strain>
    </source>
</reference>
<proteinExistence type="predicted"/>
<keyword evidence="2" id="KW-1185">Reference proteome</keyword>
<dbReference type="AlphaFoldDB" id="G7YJ59"/>
<dbReference type="EMBL" id="DF143395">
    <property type="protein sequence ID" value="GAA52992.1"/>
    <property type="molecule type" value="Genomic_DNA"/>
</dbReference>
<dbReference type="Proteomes" id="UP000008909">
    <property type="component" value="Unassembled WGS sequence"/>
</dbReference>
<evidence type="ECO:0000313" key="1">
    <source>
        <dbReference type="EMBL" id="GAA52992.1"/>
    </source>
</evidence>
<accession>G7YJ59</accession>